<dbReference type="SUPFAM" id="SSF53448">
    <property type="entry name" value="Nucleotide-diphospho-sugar transferases"/>
    <property type="match status" value="1"/>
</dbReference>
<accession>F0WS58</accession>
<dbReference type="InterPro" id="IPR001173">
    <property type="entry name" value="Glyco_trans_2-like"/>
</dbReference>
<dbReference type="GO" id="GO:0016758">
    <property type="term" value="F:hexosyltransferase activity"/>
    <property type="evidence" value="ECO:0007669"/>
    <property type="project" value="UniProtKB-ARBA"/>
</dbReference>
<proteinExistence type="predicted"/>
<dbReference type="PANTHER" id="PTHR22916:SF3">
    <property type="entry name" value="UDP-GLCNAC:BETAGAL BETA-1,3-N-ACETYLGLUCOSAMINYLTRANSFERASE-LIKE PROTEIN 1"/>
    <property type="match status" value="1"/>
</dbReference>
<dbReference type="AlphaFoldDB" id="F0WS58"/>
<keyword evidence="2" id="KW-0808">Transferase</keyword>
<dbReference type="InterPro" id="IPR029044">
    <property type="entry name" value="Nucleotide-diphossugar_trans"/>
</dbReference>
<evidence type="ECO:0000313" key="2">
    <source>
        <dbReference type="EMBL" id="CCA24176.1"/>
    </source>
</evidence>
<sequence>MRLDVICFSKDRIFQLSEYLRTFNKHVFYQEKPIDEWHPSQHRHDAVKGDEVQILMSVICKCSTPEVKKDYEGLAMKYATVNFMYEGEIEERSFASCLLEVFDRQKTSDIVSDSFVWFNVDDAFIFDRVDVDQFLPHFFCQSVGQSHKWNFAFHLKLTPNVWRSHMTNEHMLPLPPFQRFVAQEKCGSIANGKDFFLTFDPAQGRVDWNYPWDLSGSIYSSLAVEFIVQGILAKHGRAGVNHPNVLELYGNQFLKQSGRIESVQCACPSQAVMHLLAVNQVQDVFKNPLCKMELITKEDTMCNPSTADDLGRYYEKGCVLDEQFYRNDRFPSVHIGQVCLITGGSGPYPTKAQDLVSVIIPAHNAEHYVENAMRSIMNQTYENLEIIVIDDASTDSTRNIIESLMKEDDRVHLVKNSKKLGVAVALNAGFANAKGAYFARMDADDISMPERIAKQVAFLEKNPNIDILGTSIMTFTHIHTPLHDGQSLYAADINPGRIITYSLSPIITQWHMLFGCHFAHPTAVMRRSVVDHIISTTDDKVLYDESWACCEDYDLWLRCLYDHQFVIASLGDVLLMHRKHKRNVSTIQRSRQKDEADVIINKHLTRWIGLHVRIDIIQLLRASASDMEKQNGSEATQTSVDFSETIQIIHKLRDYFLSSCNRRYHNIPPEELSSASSYIRQDAVAREGMLALQAFTCNEDFAVAARMWLSYCERNEKEGRNAFCNLLGTTNAKRCSEYQQNE</sequence>
<dbReference type="Gene3D" id="3.90.550.10">
    <property type="entry name" value="Spore Coat Polysaccharide Biosynthesis Protein SpsA, Chain A"/>
    <property type="match status" value="1"/>
</dbReference>
<feature type="domain" description="Glycosyltransferase 2-like" evidence="1">
    <location>
        <begin position="357"/>
        <end position="530"/>
    </location>
</feature>
<evidence type="ECO:0000259" key="1">
    <source>
        <dbReference type="Pfam" id="PF00535"/>
    </source>
</evidence>
<dbReference type="EMBL" id="FR824270">
    <property type="protein sequence ID" value="CCA24176.1"/>
    <property type="molecule type" value="Genomic_DNA"/>
</dbReference>
<protein>
    <submittedName>
        <fullName evidence="2">Glycosyl transferase family 2 putative</fullName>
    </submittedName>
</protein>
<reference evidence="2" key="2">
    <citation type="submission" date="2011-02" db="EMBL/GenBank/DDBJ databases">
        <authorList>
            <person name="MacLean D."/>
        </authorList>
    </citation>
    <scope>NUCLEOTIDE SEQUENCE</scope>
</reference>
<dbReference type="Pfam" id="PF00535">
    <property type="entry name" value="Glycos_transf_2"/>
    <property type="match status" value="1"/>
</dbReference>
<gene>
    <name evidence="2" type="primary">AlNc14C225G9197</name>
    <name evidence="2" type="ORF">ALNC14_103200</name>
</gene>
<dbReference type="PANTHER" id="PTHR22916">
    <property type="entry name" value="GLYCOSYLTRANSFERASE"/>
    <property type="match status" value="1"/>
</dbReference>
<reference evidence="2" key="1">
    <citation type="journal article" date="2011" name="PLoS Biol.">
        <title>Gene gain and loss during evolution of obligate parasitism in the white rust pathogen of Arabidopsis thaliana.</title>
        <authorList>
            <person name="Kemen E."/>
            <person name="Gardiner A."/>
            <person name="Schultz-Larsen T."/>
            <person name="Kemen A.C."/>
            <person name="Balmuth A.L."/>
            <person name="Robert-Seilaniantz A."/>
            <person name="Bailey K."/>
            <person name="Holub E."/>
            <person name="Studholme D.J."/>
            <person name="Maclean D."/>
            <person name="Jones J.D."/>
        </authorList>
    </citation>
    <scope>NUCLEOTIDE SEQUENCE</scope>
</reference>
<name>F0WS58_9STRA</name>
<dbReference type="HOGENOM" id="CLU_374472_0_0_1"/>
<organism evidence="2">
    <name type="scientific">Albugo laibachii Nc14</name>
    <dbReference type="NCBI Taxonomy" id="890382"/>
    <lineage>
        <taxon>Eukaryota</taxon>
        <taxon>Sar</taxon>
        <taxon>Stramenopiles</taxon>
        <taxon>Oomycota</taxon>
        <taxon>Peronosporomycetes</taxon>
        <taxon>Albuginales</taxon>
        <taxon>Albuginaceae</taxon>
        <taxon>Albugo</taxon>
    </lineage>
</organism>
<dbReference type="CDD" id="cd00761">
    <property type="entry name" value="Glyco_tranf_GTA_type"/>
    <property type="match status" value="1"/>
</dbReference>